<gene>
    <name evidence="6" type="ORF">PEVE_00001835</name>
</gene>
<dbReference type="PANTHER" id="PTHR12103:SF38">
    <property type="entry name" value="5'-NUCLEOTIDASE DOMAIN-CONTAINING PROTEIN 1"/>
    <property type="match status" value="1"/>
</dbReference>
<evidence type="ECO:0000256" key="2">
    <source>
        <dbReference type="ARBA" id="ARBA00022723"/>
    </source>
</evidence>
<dbReference type="InterPro" id="IPR036412">
    <property type="entry name" value="HAD-like_sf"/>
</dbReference>
<feature type="non-terminal residue" evidence="6">
    <location>
        <position position="1"/>
    </location>
</feature>
<accession>A0ABN8LKP1</accession>
<evidence type="ECO:0000256" key="4">
    <source>
        <dbReference type="ARBA" id="ARBA00022842"/>
    </source>
</evidence>
<evidence type="ECO:0000256" key="1">
    <source>
        <dbReference type="ARBA" id="ARBA00009589"/>
    </source>
</evidence>
<evidence type="ECO:0008006" key="8">
    <source>
        <dbReference type="Google" id="ProtNLM"/>
    </source>
</evidence>
<keyword evidence="4" id="KW-0460">Magnesium</keyword>
<evidence type="ECO:0000256" key="3">
    <source>
        <dbReference type="ARBA" id="ARBA00022801"/>
    </source>
</evidence>
<dbReference type="Gene3D" id="3.40.50.1000">
    <property type="entry name" value="HAD superfamily/HAD-like"/>
    <property type="match status" value="2"/>
</dbReference>
<evidence type="ECO:0000313" key="7">
    <source>
        <dbReference type="Proteomes" id="UP001159427"/>
    </source>
</evidence>
<organism evidence="6 7">
    <name type="scientific">Porites evermanni</name>
    <dbReference type="NCBI Taxonomy" id="104178"/>
    <lineage>
        <taxon>Eukaryota</taxon>
        <taxon>Metazoa</taxon>
        <taxon>Cnidaria</taxon>
        <taxon>Anthozoa</taxon>
        <taxon>Hexacorallia</taxon>
        <taxon>Scleractinia</taxon>
        <taxon>Fungiina</taxon>
        <taxon>Poritidae</taxon>
        <taxon>Porites</taxon>
    </lineage>
</organism>
<dbReference type="PANTHER" id="PTHR12103">
    <property type="entry name" value="5'-NUCLEOTIDASE DOMAIN-CONTAINING"/>
    <property type="match status" value="1"/>
</dbReference>
<sequence>VAWEQSRNCCFQGSRLDFVNFRSRNVARDISRAISTRYTSLHKTPERKTTVKMTSLNDYDWIGFDLDHTLIQYKLDYLYPFIYKIFTEALVKDKGYDSSLLQDNFEDLKDFCLRGLILDTQKGNILKIDKDGFILRATHGTKQMTREEITDTYGEKSIWPEINSLKENPSQQSSMFRVFENYFDLPVMVICARLIDIIDKKNGRLEKYNFWPDVIYMLRHVFNPLNFSDQNGYFFPVITKNTSKFIKPCSKKIIDWIKSLRDGKQKVFLLTNSYIDYTNLLMNFAVGSHIIRLMMTIMMRKMILYDLYDGCNDNHGDDNDDFNDDDDDDDNDDFNPFAPEPPAGSEWVDDDDDDDVHAAVADDDVGSGNNGGVSGNDNGFFKSEEQLTQFYEIDGEREGDPVKQLQQNRIYSRGNHRDFTAFLQKQTNKENLKVLYFGDSMRSDLFPSVVHGGWDVVTILEEMESEGLVIEHLLTHEDEKESLEDGPSPKKPAKYLHDHIEIERHKEEVLLSNQWGSFFTDAGTAQEGPSKDYDPCFNNVLDGFFVCNKAKERREMNTFWGDVIQKYSTITIPRIDFITELPLDHEFQLFSASAGGFYPGSPKSLHL</sequence>
<proteinExistence type="inferred from homology"/>
<feature type="compositionally biased region" description="Acidic residues" evidence="5">
    <location>
        <begin position="347"/>
        <end position="365"/>
    </location>
</feature>
<dbReference type="EMBL" id="CALNXI010000011">
    <property type="protein sequence ID" value="CAH3014519.1"/>
    <property type="molecule type" value="Genomic_DNA"/>
</dbReference>
<dbReference type="InterPro" id="IPR023214">
    <property type="entry name" value="HAD_sf"/>
</dbReference>
<reference evidence="6 7" key="1">
    <citation type="submission" date="2022-05" db="EMBL/GenBank/DDBJ databases">
        <authorList>
            <consortium name="Genoscope - CEA"/>
            <person name="William W."/>
        </authorList>
    </citation>
    <scope>NUCLEOTIDE SEQUENCE [LARGE SCALE GENOMIC DNA]</scope>
</reference>
<protein>
    <recommendedName>
        <fullName evidence="8">5'-nucleotidase domain-containing protein 1</fullName>
    </recommendedName>
</protein>
<evidence type="ECO:0000256" key="5">
    <source>
        <dbReference type="SAM" id="MobiDB-lite"/>
    </source>
</evidence>
<name>A0ABN8LKP1_9CNID</name>
<dbReference type="Pfam" id="PF05761">
    <property type="entry name" value="5_nucleotid"/>
    <property type="match status" value="2"/>
</dbReference>
<dbReference type="SUPFAM" id="SSF56784">
    <property type="entry name" value="HAD-like"/>
    <property type="match status" value="2"/>
</dbReference>
<evidence type="ECO:0000313" key="6">
    <source>
        <dbReference type="EMBL" id="CAH3014519.1"/>
    </source>
</evidence>
<keyword evidence="2" id="KW-0479">Metal-binding</keyword>
<keyword evidence="7" id="KW-1185">Reference proteome</keyword>
<feature type="region of interest" description="Disordered" evidence="5">
    <location>
        <begin position="318"/>
        <end position="379"/>
    </location>
</feature>
<feature type="compositionally biased region" description="Acidic residues" evidence="5">
    <location>
        <begin position="318"/>
        <end position="333"/>
    </location>
</feature>
<comment type="similarity">
    <text evidence="1">Belongs to the 5'(3')-deoxyribonucleotidase family.</text>
</comment>
<comment type="caution">
    <text evidence="6">The sequence shown here is derived from an EMBL/GenBank/DDBJ whole genome shotgun (WGS) entry which is preliminary data.</text>
</comment>
<dbReference type="Proteomes" id="UP001159427">
    <property type="component" value="Unassembled WGS sequence"/>
</dbReference>
<dbReference type="InterPro" id="IPR008380">
    <property type="entry name" value="HAD-SF_hydro_IG_5-nucl"/>
</dbReference>
<keyword evidence="3" id="KW-0378">Hydrolase</keyword>